<dbReference type="Gene3D" id="3.40.630.10">
    <property type="entry name" value="Zn peptidases"/>
    <property type="match status" value="1"/>
</dbReference>
<protein>
    <submittedName>
        <fullName evidence="1">M20/M25/M40 family metallo-hydrolase</fullName>
    </submittedName>
</protein>
<dbReference type="Pfam" id="PF13180">
    <property type="entry name" value="PDZ_2"/>
    <property type="match status" value="1"/>
</dbReference>
<reference evidence="1 2" key="1">
    <citation type="submission" date="2018-04" db="EMBL/GenBank/DDBJ databases">
        <title>Characteristic and Complete Genome Sequencing of A Novel Member of Infective Endocarditis Causative Bacteria: Bergeyella cardium QL-PH.</title>
        <authorList>
            <person name="Pan H."/>
            <person name="Sun E."/>
            <person name="Zhang Y."/>
        </authorList>
    </citation>
    <scope>NUCLEOTIDE SEQUENCE [LARGE SCALE GENOMIC DNA]</scope>
    <source>
        <strain evidence="1 2">HPQL</strain>
    </source>
</reference>
<dbReference type="RefSeq" id="WP_160224427.1">
    <property type="nucleotide sequence ID" value="NZ_CP029149.1"/>
</dbReference>
<dbReference type="Proteomes" id="UP000464318">
    <property type="component" value="Chromosome"/>
</dbReference>
<name>A0A6P1QV52_9FLAO</name>
<dbReference type="EMBL" id="CP029149">
    <property type="protein sequence ID" value="QHN65689.1"/>
    <property type="molecule type" value="Genomic_DNA"/>
</dbReference>
<dbReference type="Gene3D" id="2.30.42.10">
    <property type="match status" value="1"/>
</dbReference>
<dbReference type="KEGG" id="bcad:DBX24_07235"/>
<evidence type="ECO:0000313" key="1">
    <source>
        <dbReference type="EMBL" id="QHN65689.1"/>
    </source>
</evidence>
<organism evidence="1 2">
    <name type="scientific">Bergeyella cardium</name>
    <dbReference type="NCBI Taxonomy" id="1585976"/>
    <lineage>
        <taxon>Bacteria</taxon>
        <taxon>Pseudomonadati</taxon>
        <taxon>Bacteroidota</taxon>
        <taxon>Flavobacteriia</taxon>
        <taxon>Flavobacteriales</taxon>
        <taxon>Weeksellaceae</taxon>
        <taxon>Bergeyella</taxon>
    </lineage>
</organism>
<keyword evidence="2" id="KW-1185">Reference proteome</keyword>
<sequence>MNFKKHIIFGLVALSLLAQAQKRDKQEIISDDNLKSSLVYLASDDLQGRLTGSEGEKKASAFLEKKLKSFGLKTELQDFSYSVRPDRNPHSTPVKVTGRNVIGYLNNKAERTIIIGAHYDHLGLNEHNNSTLPNSKGMIHNGADDNASGVSSVLEIARMFSKNKTKEKANFVFVLFSGEEDGLMGSKAFAETVKEKYPKPIAMINLDMVGRLNAEKALTVGGVGTSPLFGSLIEKHRPEGVKIAIDSSGVGPSDHTSFYSKDLPVLFLFTGVHSDYHKPSDDSDKINYEGLKIITQYVFDIAKTLSQREEIPFTKTKMKKTDVPSFKVTIGVMPSFIDADDGLHIEGVSEGRPADKAGIQQGDILIKLGECQITNIYTYMECLSKLKSGDEVPAQVKRGDKILNLSIKL</sequence>
<dbReference type="PANTHER" id="PTHR12147">
    <property type="entry name" value="METALLOPEPTIDASE M28 FAMILY MEMBER"/>
    <property type="match status" value="1"/>
</dbReference>
<dbReference type="AlphaFoldDB" id="A0A6P1QV52"/>
<dbReference type="PANTHER" id="PTHR12147:SF26">
    <property type="entry name" value="PEPTIDASE M28 DOMAIN-CONTAINING PROTEIN"/>
    <property type="match status" value="1"/>
</dbReference>
<accession>A0A6P1QV52</accession>
<dbReference type="GO" id="GO:0006508">
    <property type="term" value="P:proteolysis"/>
    <property type="evidence" value="ECO:0007669"/>
    <property type="project" value="InterPro"/>
</dbReference>
<dbReference type="InterPro" id="IPR045175">
    <property type="entry name" value="M28_fam"/>
</dbReference>
<dbReference type="InterPro" id="IPR036034">
    <property type="entry name" value="PDZ_sf"/>
</dbReference>
<dbReference type="OrthoDB" id="9778250at2"/>
<dbReference type="GO" id="GO:0008235">
    <property type="term" value="F:metalloexopeptidase activity"/>
    <property type="evidence" value="ECO:0007669"/>
    <property type="project" value="InterPro"/>
</dbReference>
<dbReference type="InterPro" id="IPR001478">
    <property type="entry name" value="PDZ"/>
</dbReference>
<evidence type="ECO:0000313" key="2">
    <source>
        <dbReference type="Proteomes" id="UP000464318"/>
    </source>
</evidence>
<dbReference type="SUPFAM" id="SSF50156">
    <property type="entry name" value="PDZ domain-like"/>
    <property type="match status" value="1"/>
</dbReference>
<dbReference type="SMART" id="SM00228">
    <property type="entry name" value="PDZ"/>
    <property type="match status" value="1"/>
</dbReference>
<dbReference type="Pfam" id="PF04389">
    <property type="entry name" value="Peptidase_M28"/>
    <property type="match status" value="1"/>
</dbReference>
<gene>
    <name evidence="1" type="ORF">DBX24_07235</name>
</gene>
<dbReference type="SUPFAM" id="SSF53187">
    <property type="entry name" value="Zn-dependent exopeptidases"/>
    <property type="match status" value="1"/>
</dbReference>
<keyword evidence="1" id="KW-0378">Hydrolase</keyword>
<proteinExistence type="predicted"/>
<dbReference type="InterPro" id="IPR007484">
    <property type="entry name" value="Peptidase_M28"/>
</dbReference>